<organism evidence="1 2">
    <name type="scientific">Amanita muscaria (strain Koide BX008)</name>
    <dbReference type="NCBI Taxonomy" id="946122"/>
    <lineage>
        <taxon>Eukaryota</taxon>
        <taxon>Fungi</taxon>
        <taxon>Dikarya</taxon>
        <taxon>Basidiomycota</taxon>
        <taxon>Agaricomycotina</taxon>
        <taxon>Agaricomycetes</taxon>
        <taxon>Agaricomycetidae</taxon>
        <taxon>Agaricales</taxon>
        <taxon>Pluteineae</taxon>
        <taxon>Amanitaceae</taxon>
        <taxon>Amanita</taxon>
    </lineage>
</organism>
<dbReference type="Proteomes" id="UP000054549">
    <property type="component" value="Unassembled WGS sequence"/>
</dbReference>
<evidence type="ECO:0000313" key="2">
    <source>
        <dbReference type="Proteomes" id="UP000054549"/>
    </source>
</evidence>
<dbReference type="EMBL" id="KN818483">
    <property type="protein sequence ID" value="KIL55694.1"/>
    <property type="molecule type" value="Genomic_DNA"/>
</dbReference>
<name>A0A0C2SNX7_AMAMK</name>
<keyword evidence="2" id="KW-1185">Reference proteome</keyword>
<reference evidence="1 2" key="1">
    <citation type="submission" date="2014-04" db="EMBL/GenBank/DDBJ databases">
        <title>Evolutionary Origins and Diversification of the Mycorrhizal Mutualists.</title>
        <authorList>
            <consortium name="DOE Joint Genome Institute"/>
            <consortium name="Mycorrhizal Genomics Consortium"/>
            <person name="Kohler A."/>
            <person name="Kuo A."/>
            <person name="Nagy L.G."/>
            <person name="Floudas D."/>
            <person name="Copeland A."/>
            <person name="Barry K.W."/>
            <person name="Cichocki N."/>
            <person name="Veneault-Fourrey C."/>
            <person name="LaButti K."/>
            <person name="Lindquist E.A."/>
            <person name="Lipzen A."/>
            <person name="Lundell T."/>
            <person name="Morin E."/>
            <person name="Murat C."/>
            <person name="Riley R."/>
            <person name="Ohm R."/>
            <person name="Sun H."/>
            <person name="Tunlid A."/>
            <person name="Henrissat B."/>
            <person name="Grigoriev I.V."/>
            <person name="Hibbett D.S."/>
            <person name="Martin F."/>
        </authorList>
    </citation>
    <scope>NUCLEOTIDE SEQUENCE [LARGE SCALE GENOMIC DNA]</scope>
    <source>
        <strain evidence="1 2">Koide BX008</strain>
    </source>
</reference>
<dbReference type="AlphaFoldDB" id="A0A0C2SNX7"/>
<evidence type="ECO:0000313" key="1">
    <source>
        <dbReference type="EMBL" id="KIL55694.1"/>
    </source>
</evidence>
<proteinExistence type="predicted"/>
<sequence length="125" mass="14592">MAASVAACLETAMASNHHGSISLHHQLKWDSMTGTPLEKLHRLDDGRGYIFFPMNILPRNTAPIGAHIVPEEVMGWACHYKLVVWKDAGWVVDRGVWVRKRNVEHTRYRKWRKARREFLKKYLQD</sequence>
<gene>
    <name evidence="1" type="ORF">M378DRAFT_17714</name>
</gene>
<dbReference type="HOGENOM" id="CLU_1992052_0_0_1"/>
<accession>A0A0C2SNX7</accession>
<dbReference type="InParanoid" id="A0A0C2SNX7"/>
<protein>
    <submittedName>
        <fullName evidence="1">Uncharacterized protein</fullName>
    </submittedName>
</protein>